<gene>
    <name evidence="4" type="ORF">BJN45_14860</name>
</gene>
<proteinExistence type="inferred from homology"/>
<keyword evidence="5" id="KW-1185">Reference proteome</keyword>
<dbReference type="GO" id="GO:0016853">
    <property type="term" value="F:isomerase activity"/>
    <property type="evidence" value="ECO:0007669"/>
    <property type="project" value="UniProtKB-KW"/>
</dbReference>
<evidence type="ECO:0000313" key="4">
    <source>
        <dbReference type="EMBL" id="OMG52561.1"/>
    </source>
</evidence>
<dbReference type="Gene3D" id="3.30.429.10">
    <property type="entry name" value="Macrophage Migration Inhibitory Factor"/>
    <property type="match status" value="1"/>
</dbReference>
<accession>A0A1R1I1D7</accession>
<protein>
    <recommendedName>
        <fullName evidence="3">4-oxalocrotonate tautomerase-like domain-containing protein</fullName>
    </recommendedName>
</protein>
<keyword evidence="2" id="KW-0413">Isomerase</keyword>
<dbReference type="Proteomes" id="UP000187526">
    <property type="component" value="Unassembled WGS sequence"/>
</dbReference>
<name>A0A1R1I1D7_9RHOO</name>
<feature type="domain" description="4-oxalocrotonate tautomerase-like" evidence="3">
    <location>
        <begin position="70"/>
        <end position="119"/>
    </location>
</feature>
<dbReference type="RefSeq" id="WP_076096594.1">
    <property type="nucleotide sequence ID" value="NZ_MTHD01000005.1"/>
</dbReference>
<dbReference type="EMBL" id="MTHD01000005">
    <property type="protein sequence ID" value="OMG52561.1"/>
    <property type="molecule type" value="Genomic_DNA"/>
</dbReference>
<dbReference type="PANTHER" id="PTHR35530">
    <property type="entry name" value="TAUTOMERASE-RELATED"/>
    <property type="match status" value="1"/>
</dbReference>
<evidence type="ECO:0000313" key="5">
    <source>
        <dbReference type="Proteomes" id="UP000187526"/>
    </source>
</evidence>
<reference evidence="4 5" key="1">
    <citation type="submission" date="2016-10" db="EMBL/GenBank/DDBJ databases">
        <title>Alkaliphiles isolated from bioreactors.</title>
        <authorList>
            <person name="Salah Z."/>
            <person name="Rout S.P."/>
            <person name="Humphreys P.N."/>
        </authorList>
    </citation>
    <scope>NUCLEOTIDE SEQUENCE [LARGE SCALE GENOMIC DNA]</scope>
    <source>
        <strain evidence="4 5">ZS02</strain>
    </source>
</reference>
<sequence length="131" mass="14016">MPYLHLTLGQTITAETQHQLASRSTALLQQLLRKRAEVTAVRIECTADAWFINGDKPAAALLPCHGEVCITAGSNSAEEKTAFLAALHALLGEICGPLPEASYLVIREIAAGNWGYDGKTQASRLAARQST</sequence>
<evidence type="ECO:0000256" key="2">
    <source>
        <dbReference type="ARBA" id="ARBA00023235"/>
    </source>
</evidence>
<dbReference type="InterPro" id="IPR004370">
    <property type="entry name" value="4-OT-like_dom"/>
</dbReference>
<dbReference type="PANTHER" id="PTHR35530:SF2">
    <property type="entry name" value="BSL4019 PROTEIN"/>
    <property type="match status" value="1"/>
</dbReference>
<comment type="similarity">
    <text evidence="1">Belongs to the 4-oxalocrotonate tautomerase family.</text>
</comment>
<dbReference type="AlphaFoldDB" id="A0A1R1I1D7"/>
<dbReference type="STRING" id="418702.BJN45_14860"/>
<dbReference type="SUPFAM" id="SSF55331">
    <property type="entry name" value="Tautomerase/MIF"/>
    <property type="match status" value="1"/>
</dbReference>
<comment type="caution">
    <text evidence="4">The sequence shown here is derived from an EMBL/GenBank/DDBJ whole genome shotgun (WGS) entry which is preliminary data.</text>
</comment>
<evidence type="ECO:0000256" key="1">
    <source>
        <dbReference type="ARBA" id="ARBA00006723"/>
    </source>
</evidence>
<evidence type="ECO:0000259" key="3">
    <source>
        <dbReference type="Pfam" id="PF01361"/>
    </source>
</evidence>
<dbReference type="Pfam" id="PF01361">
    <property type="entry name" value="Tautomerase"/>
    <property type="match status" value="1"/>
</dbReference>
<organism evidence="4 5">
    <name type="scientific">Azonexus hydrophilus</name>
    <dbReference type="NCBI Taxonomy" id="418702"/>
    <lineage>
        <taxon>Bacteria</taxon>
        <taxon>Pseudomonadati</taxon>
        <taxon>Pseudomonadota</taxon>
        <taxon>Betaproteobacteria</taxon>
        <taxon>Rhodocyclales</taxon>
        <taxon>Azonexaceae</taxon>
        <taxon>Azonexus</taxon>
    </lineage>
</organism>
<dbReference type="InterPro" id="IPR014347">
    <property type="entry name" value="Tautomerase/MIF_sf"/>
</dbReference>
<dbReference type="OrthoDB" id="8561934at2"/>